<sequence>MTTLERLLEDSNSPLIKVDMKEALRPDIFNKLPIDAIESLYDLLPLADLVFLRARPDHSPEDKLEIIQPESIEHINQLKQDPWCAPYISSSVFNNLEFKTAWEDFIVLLSEGYYEPEDEKDGEDEEVEKVTVKGRRKRNANDATVDEDENEFKDDQYERYWGERLEKQQKKQKKRTPKSKKSAQEQEPVNVDDFSIEEEQPMVMESITKEAQPPKKSQGRKPRSKKLVQEQEPPKVDELSNEEESKMVLNTTTRKSVPAKRGRGRPKKQ</sequence>
<accession>A0A8H7VFQ2</accession>
<feature type="region of interest" description="Disordered" evidence="1">
    <location>
        <begin position="116"/>
        <end position="151"/>
    </location>
</feature>
<evidence type="ECO:0000259" key="2">
    <source>
        <dbReference type="Pfam" id="PF13919"/>
    </source>
</evidence>
<evidence type="ECO:0000313" key="3">
    <source>
        <dbReference type="EMBL" id="KAG2217177.1"/>
    </source>
</evidence>
<feature type="compositionally biased region" description="Basic residues" evidence="1">
    <location>
        <begin position="217"/>
        <end position="226"/>
    </location>
</feature>
<dbReference type="GO" id="GO:0003677">
    <property type="term" value="F:DNA binding"/>
    <property type="evidence" value="ECO:0007669"/>
    <property type="project" value="InterPro"/>
</dbReference>
<dbReference type="OrthoDB" id="2289918at2759"/>
<feature type="compositionally biased region" description="Basic residues" evidence="1">
    <location>
        <begin position="170"/>
        <end position="181"/>
    </location>
</feature>
<dbReference type="AlphaFoldDB" id="A0A8H7VFQ2"/>
<reference evidence="3 4" key="1">
    <citation type="submission" date="2020-12" db="EMBL/GenBank/DDBJ databases">
        <title>Metabolic potential, ecology and presence of endohyphal bacteria is reflected in genomic diversity of Mucoromycotina.</title>
        <authorList>
            <person name="Muszewska A."/>
            <person name="Okrasinska A."/>
            <person name="Steczkiewicz K."/>
            <person name="Drgas O."/>
            <person name="Orlowska M."/>
            <person name="Perlinska-Lenart U."/>
            <person name="Aleksandrzak-Piekarczyk T."/>
            <person name="Szatraj K."/>
            <person name="Zielenkiewicz U."/>
            <person name="Pilsyk S."/>
            <person name="Malc E."/>
            <person name="Mieczkowski P."/>
            <person name="Kruszewska J.S."/>
            <person name="Biernat P."/>
            <person name="Pawlowska J."/>
        </authorList>
    </citation>
    <scope>NUCLEOTIDE SEQUENCE [LARGE SCALE GENOMIC DNA]</scope>
    <source>
        <strain evidence="3 4">CBS 142.35</strain>
    </source>
</reference>
<feature type="region of interest" description="Disordered" evidence="1">
    <location>
        <begin position="164"/>
        <end position="269"/>
    </location>
</feature>
<gene>
    <name evidence="3" type="ORF">INT45_003601</name>
</gene>
<dbReference type="PRINTS" id="PR00929">
    <property type="entry name" value="ATHOOK"/>
</dbReference>
<organism evidence="3 4">
    <name type="scientific">Circinella minor</name>
    <dbReference type="NCBI Taxonomy" id="1195481"/>
    <lineage>
        <taxon>Eukaryota</taxon>
        <taxon>Fungi</taxon>
        <taxon>Fungi incertae sedis</taxon>
        <taxon>Mucoromycota</taxon>
        <taxon>Mucoromycotina</taxon>
        <taxon>Mucoromycetes</taxon>
        <taxon>Mucorales</taxon>
        <taxon>Lichtheimiaceae</taxon>
        <taxon>Circinella</taxon>
    </lineage>
</organism>
<dbReference type="InterPro" id="IPR017956">
    <property type="entry name" value="AT_hook_DNA-bd_motif"/>
</dbReference>
<proteinExistence type="predicted"/>
<keyword evidence="4" id="KW-1185">Reference proteome</keyword>
<comment type="caution">
    <text evidence="3">The sequence shown here is derived from an EMBL/GenBank/DDBJ whole genome shotgun (WGS) entry which is preliminary data.</text>
</comment>
<evidence type="ECO:0000256" key="1">
    <source>
        <dbReference type="SAM" id="MobiDB-lite"/>
    </source>
</evidence>
<feature type="compositionally biased region" description="Basic residues" evidence="1">
    <location>
        <begin position="257"/>
        <end position="269"/>
    </location>
</feature>
<evidence type="ECO:0000313" key="4">
    <source>
        <dbReference type="Proteomes" id="UP000646827"/>
    </source>
</evidence>
<feature type="compositionally biased region" description="Acidic residues" evidence="1">
    <location>
        <begin position="116"/>
        <end position="127"/>
    </location>
</feature>
<dbReference type="InterPro" id="IPR028020">
    <property type="entry name" value="ASX_DEUBAD_dom"/>
</dbReference>
<feature type="compositionally biased region" description="Basic and acidic residues" evidence="1">
    <location>
        <begin position="227"/>
        <end position="246"/>
    </location>
</feature>
<name>A0A8H7VFQ2_9FUNG</name>
<dbReference type="EMBL" id="JAEPRB010000320">
    <property type="protein sequence ID" value="KAG2217177.1"/>
    <property type="molecule type" value="Genomic_DNA"/>
</dbReference>
<protein>
    <recommendedName>
        <fullName evidence="2">ASX DEUBAD domain-containing protein</fullName>
    </recommendedName>
</protein>
<dbReference type="Proteomes" id="UP000646827">
    <property type="component" value="Unassembled WGS sequence"/>
</dbReference>
<feature type="domain" description="ASX DEUBAD" evidence="2">
    <location>
        <begin position="3"/>
        <end position="163"/>
    </location>
</feature>
<dbReference type="Pfam" id="PF13919">
    <property type="entry name" value="ASXH"/>
    <property type="match status" value="1"/>
</dbReference>